<dbReference type="OrthoDB" id="6247875at2759"/>
<dbReference type="InterPro" id="IPR009071">
    <property type="entry name" value="HMG_box_dom"/>
</dbReference>
<accession>A0A397SQK4</accession>
<dbReference type="AlphaFoldDB" id="A0A397SQK4"/>
<dbReference type="Proteomes" id="UP000265703">
    <property type="component" value="Unassembled WGS sequence"/>
</dbReference>
<sequence>MNDNSLPNNSELVRPPFPPVITAQDLIPTDISSSKVETVRIPNAFIAYRMALVRQLKSQKVACHRSNVSSLASRLWAEESEDVKNTYRKMATDAQMLHNQARGLTFLSYEQSTSTDNIMQEEPNSEIINPSPQDIEAELLALLNLQSLQIQPTLQPPPMITSPMYFDNNNIPTTTSASFDQFNNNYNVNGNFFGSKGIYERNLEQRVQILEQQMALFYQLYVINYQNGQYFLNN</sequence>
<comment type="caution">
    <text evidence="2">The sequence shown here is derived from an EMBL/GenBank/DDBJ whole genome shotgun (WGS) entry which is preliminary data.</text>
</comment>
<reference evidence="2 3" key="1">
    <citation type="submission" date="2018-06" db="EMBL/GenBank/DDBJ databases">
        <title>Comparative genomics reveals the genomic features of Rhizophagus irregularis, R. cerebriforme, R. diaphanum and Gigaspora rosea, and their symbiotic lifestyle signature.</title>
        <authorList>
            <person name="Morin E."/>
            <person name="San Clemente H."/>
            <person name="Chen E.C.H."/>
            <person name="De La Providencia I."/>
            <person name="Hainaut M."/>
            <person name="Kuo A."/>
            <person name="Kohler A."/>
            <person name="Murat C."/>
            <person name="Tang N."/>
            <person name="Roy S."/>
            <person name="Loubradou J."/>
            <person name="Henrissat B."/>
            <person name="Grigoriev I.V."/>
            <person name="Corradi N."/>
            <person name="Roux C."/>
            <person name="Martin F.M."/>
        </authorList>
    </citation>
    <scope>NUCLEOTIDE SEQUENCE [LARGE SCALE GENOMIC DNA]</scope>
    <source>
        <strain evidence="2 3">DAOM 227022</strain>
    </source>
</reference>
<dbReference type="InterPro" id="IPR036910">
    <property type="entry name" value="HMG_box_dom_sf"/>
</dbReference>
<organism evidence="2 3">
    <name type="scientific">Glomus cerebriforme</name>
    <dbReference type="NCBI Taxonomy" id="658196"/>
    <lineage>
        <taxon>Eukaryota</taxon>
        <taxon>Fungi</taxon>
        <taxon>Fungi incertae sedis</taxon>
        <taxon>Mucoromycota</taxon>
        <taxon>Glomeromycotina</taxon>
        <taxon>Glomeromycetes</taxon>
        <taxon>Glomerales</taxon>
        <taxon>Glomeraceae</taxon>
        <taxon>Glomus</taxon>
    </lineage>
</organism>
<dbReference type="Gene3D" id="1.10.30.10">
    <property type="entry name" value="High mobility group box domain"/>
    <property type="match status" value="1"/>
</dbReference>
<evidence type="ECO:0000313" key="3">
    <source>
        <dbReference type="Proteomes" id="UP000265703"/>
    </source>
</evidence>
<gene>
    <name evidence="2" type="ORF">C1645_774878</name>
</gene>
<proteinExistence type="predicted"/>
<evidence type="ECO:0000313" key="2">
    <source>
        <dbReference type="EMBL" id="RIA88413.1"/>
    </source>
</evidence>
<name>A0A397SQK4_9GLOM</name>
<evidence type="ECO:0000259" key="1">
    <source>
        <dbReference type="Pfam" id="PF00505"/>
    </source>
</evidence>
<feature type="domain" description="HMG box" evidence="1">
    <location>
        <begin position="41"/>
        <end position="101"/>
    </location>
</feature>
<dbReference type="Pfam" id="PF00505">
    <property type="entry name" value="HMG_box"/>
    <property type="match status" value="1"/>
</dbReference>
<protein>
    <recommendedName>
        <fullName evidence="1">HMG box domain-containing protein</fullName>
    </recommendedName>
</protein>
<keyword evidence="3" id="KW-1185">Reference proteome</keyword>
<dbReference type="EMBL" id="QKYT01000263">
    <property type="protein sequence ID" value="RIA88413.1"/>
    <property type="molecule type" value="Genomic_DNA"/>
</dbReference>
<dbReference type="SUPFAM" id="SSF47095">
    <property type="entry name" value="HMG-box"/>
    <property type="match status" value="1"/>
</dbReference>